<gene>
    <name evidence="1" type="ORF">DPMN_015070</name>
</gene>
<dbReference type="AlphaFoldDB" id="A0A9D4NBZ9"/>
<name>A0A9D4NBZ9_DREPO</name>
<reference evidence="1" key="2">
    <citation type="submission" date="2020-11" db="EMBL/GenBank/DDBJ databases">
        <authorList>
            <person name="McCartney M.A."/>
            <person name="Auch B."/>
            <person name="Kono T."/>
            <person name="Mallez S."/>
            <person name="Becker A."/>
            <person name="Gohl D.M."/>
            <person name="Silverstein K.A.T."/>
            <person name="Koren S."/>
            <person name="Bechman K.B."/>
            <person name="Herman A."/>
            <person name="Abrahante J.E."/>
            <person name="Garbe J."/>
        </authorList>
    </citation>
    <scope>NUCLEOTIDE SEQUENCE</scope>
    <source>
        <strain evidence="1">Duluth1</strain>
        <tissue evidence="1">Whole animal</tissue>
    </source>
</reference>
<accession>A0A9D4NBZ9</accession>
<dbReference type="EMBL" id="JAIWYP010000001">
    <property type="protein sequence ID" value="KAH3890979.1"/>
    <property type="molecule type" value="Genomic_DNA"/>
</dbReference>
<comment type="caution">
    <text evidence="1">The sequence shown here is derived from an EMBL/GenBank/DDBJ whole genome shotgun (WGS) entry which is preliminary data.</text>
</comment>
<sequence>MPFGLPQLHEVFTKLMAAVGATPPIHGVQLLQYSTIGLLHQLDRLLLLLHLEFSWKELLS</sequence>
<evidence type="ECO:0000313" key="2">
    <source>
        <dbReference type="Proteomes" id="UP000828390"/>
    </source>
</evidence>
<protein>
    <submittedName>
        <fullName evidence="1">Uncharacterized protein</fullName>
    </submittedName>
</protein>
<organism evidence="1 2">
    <name type="scientific">Dreissena polymorpha</name>
    <name type="common">Zebra mussel</name>
    <name type="synonym">Mytilus polymorpha</name>
    <dbReference type="NCBI Taxonomy" id="45954"/>
    <lineage>
        <taxon>Eukaryota</taxon>
        <taxon>Metazoa</taxon>
        <taxon>Spiralia</taxon>
        <taxon>Lophotrochozoa</taxon>
        <taxon>Mollusca</taxon>
        <taxon>Bivalvia</taxon>
        <taxon>Autobranchia</taxon>
        <taxon>Heteroconchia</taxon>
        <taxon>Euheterodonta</taxon>
        <taxon>Imparidentia</taxon>
        <taxon>Neoheterodontei</taxon>
        <taxon>Myida</taxon>
        <taxon>Dreissenoidea</taxon>
        <taxon>Dreissenidae</taxon>
        <taxon>Dreissena</taxon>
    </lineage>
</organism>
<evidence type="ECO:0000313" key="1">
    <source>
        <dbReference type="EMBL" id="KAH3890979.1"/>
    </source>
</evidence>
<dbReference type="Proteomes" id="UP000828390">
    <property type="component" value="Unassembled WGS sequence"/>
</dbReference>
<reference evidence="1" key="1">
    <citation type="journal article" date="2019" name="bioRxiv">
        <title>The Genome of the Zebra Mussel, Dreissena polymorpha: A Resource for Invasive Species Research.</title>
        <authorList>
            <person name="McCartney M.A."/>
            <person name="Auch B."/>
            <person name="Kono T."/>
            <person name="Mallez S."/>
            <person name="Zhang Y."/>
            <person name="Obille A."/>
            <person name="Becker A."/>
            <person name="Abrahante J.E."/>
            <person name="Garbe J."/>
            <person name="Badalamenti J.P."/>
            <person name="Herman A."/>
            <person name="Mangelson H."/>
            <person name="Liachko I."/>
            <person name="Sullivan S."/>
            <person name="Sone E.D."/>
            <person name="Koren S."/>
            <person name="Silverstein K.A.T."/>
            <person name="Beckman K.B."/>
            <person name="Gohl D.M."/>
        </authorList>
    </citation>
    <scope>NUCLEOTIDE SEQUENCE</scope>
    <source>
        <strain evidence="1">Duluth1</strain>
        <tissue evidence="1">Whole animal</tissue>
    </source>
</reference>
<proteinExistence type="predicted"/>
<keyword evidence="2" id="KW-1185">Reference proteome</keyword>